<dbReference type="Proteomes" id="UP001139125">
    <property type="component" value="Unassembled WGS sequence"/>
</dbReference>
<keyword evidence="5 7" id="KW-1133">Transmembrane helix</keyword>
<feature type="transmembrane region" description="Helical" evidence="7">
    <location>
        <begin position="115"/>
        <end position="133"/>
    </location>
</feature>
<keyword evidence="4 7" id="KW-0812">Transmembrane</keyword>
<dbReference type="EMBL" id="JANDBC010000003">
    <property type="protein sequence ID" value="MCP9292785.1"/>
    <property type="molecule type" value="Genomic_DNA"/>
</dbReference>
<evidence type="ECO:0000256" key="2">
    <source>
        <dbReference type="ARBA" id="ARBA00007430"/>
    </source>
</evidence>
<keyword evidence="3" id="KW-1003">Cell membrane</keyword>
<comment type="subcellular location">
    <subcellularLocation>
        <location evidence="1">Cell membrane</location>
        <topology evidence="1">Multi-pass membrane protein</topology>
    </subcellularLocation>
</comment>
<evidence type="ECO:0000256" key="1">
    <source>
        <dbReference type="ARBA" id="ARBA00004651"/>
    </source>
</evidence>
<protein>
    <submittedName>
        <fullName evidence="8">Oligosaccharide flippase family protein</fullName>
    </submittedName>
</protein>
<feature type="transmembrane region" description="Helical" evidence="7">
    <location>
        <begin position="9"/>
        <end position="31"/>
    </location>
</feature>
<keyword evidence="9" id="KW-1185">Reference proteome</keyword>
<feature type="transmembrane region" description="Helical" evidence="7">
    <location>
        <begin position="218"/>
        <end position="237"/>
    </location>
</feature>
<dbReference type="RefSeq" id="WP_255135684.1">
    <property type="nucleotide sequence ID" value="NZ_JANDBC010000003.1"/>
</dbReference>
<evidence type="ECO:0000256" key="5">
    <source>
        <dbReference type="ARBA" id="ARBA00022989"/>
    </source>
</evidence>
<feature type="transmembrane region" description="Helical" evidence="7">
    <location>
        <begin position="145"/>
        <end position="162"/>
    </location>
</feature>
<dbReference type="GO" id="GO:0005886">
    <property type="term" value="C:plasma membrane"/>
    <property type="evidence" value="ECO:0007669"/>
    <property type="project" value="UniProtKB-SubCell"/>
</dbReference>
<comment type="similarity">
    <text evidence="2">Belongs to the polysaccharide synthase family.</text>
</comment>
<feature type="transmembrane region" description="Helical" evidence="7">
    <location>
        <begin position="433"/>
        <end position="453"/>
    </location>
</feature>
<feature type="transmembrane region" description="Helical" evidence="7">
    <location>
        <begin position="353"/>
        <end position="374"/>
    </location>
</feature>
<evidence type="ECO:0000256" key="4">
    <source>
        <dbReference type="ARBA" id="ARBA00022692"/>
    </source>
</evidence>
<dbReference type="AlphaFoldDB" id="A0A9X2L5J2"/>
<comment type="caution">
    <text evidence="8">The sequence shown here is derived from an EMBL/GenBank/DDBJ whole genome shotgun (WGS) entry which is preliminary data.</text>
</comment>
<evidence type="ECO:0000256" key="6">
    <source>
        <dbReference type="ARBA" id="ARBA00023136"/>
    </source>
</evidence>
<feature type="transmembrane region" description="Helical" evidence="7">
    <location>
        <begin position="411"/>
        <end position="427"/>
    </location>
</feature>
<name>A0A9X2L5J2_9BACT</name>
<dbReference type="InterPro" id="IPR002797">
    <property type="entry name" value="Polysacc_synth"/>
</dbReference>
<evidence type="ECO:0000256" key="7">
    <source>
        <dbReference type="SAM" id="Phobius"/>
    </source>
</evidence>
<reference evidence="8" key="1">
    <citation type="submission" date="2022-06" db="EMBL/GenBank/DDBJ databases">
        <title>Gracilimonas sp. CAU 1638 isolated from sea sediment.</title>
        <authorList>
            <person name="Kim W."/>
        </authorList>
    </citation>
    <scope>NUCLEOTIDE SEQUENCE</scope>
    <source>
        <strain evidence="8">CAU 1638</strain>
    </source>
</reference>
<feature type="transmembrane region" description="Helical" evidence="7">
    <location>
        <begin position="37"/>
        <end position="63"/>
    </location>
</feature>
<gene>
    <name evidence="8" type="ORF">NM125_14440</name>
</gene>
<organism evidence="8 9">
    <name type="scientific">Gracilimonas sediminicola</name>
    <dbReference type="NCBI Taxonomy" id="2952158"/>
    <lineage>
        <taxon>Bacteria</taxon>
        <taxon>Pseudomonadati</taxon>
        <taxon>Balneolota</taxon>
        <taxon>Balneolia</taxon>
        <taxon>Balneolales</taxon>
        <taxon>Balneolaceae</taxon>
        <taxon>Gracilimonas</taxon>
    </lineage>
</organism>
<dbReference type="PANTHER" id="PTHR30250">
    <property type="entry name" value="PST FAMILY PREDICTED COLANIC ACID TRANSPORTER"/>
    <property type="match status" value="1"/>
</dbReference>
<evidence type="ECO:0000313" key="9">
    <source>
        <dbReference type="Proteomes" id="UP001139125"/>
    </source>
</evidence>
<dbReference type="InterPro" id="IPR050833">
    <property type="entry name" value="Poly_Biosynth_Transport"/>
</dbReference>
<feature type="transmembrane region" description="Helical" evidence="7">
    <location>
        <begin position="380"/>
        <end position="399"/>
    </location>
</feature>
<dbReference type="PANTHER" id="PTHR30250:SF10">
    <property type="entry name" value="LIPOPOLYSACCHARIDE BIOSYNTHESIS PROTEIN WZXC"/>
    <property type="match status" value="1"/>
</dbReference>
<accession>A0A9X2L5J2</accession>
<feature type="transmembrane region" description="Helical" evidence="7">
    <location>
        <begin position="243"/>
        <end position="265"/>
    </location>
</feature>
<feature type="transmembrane region" description="Helical" evidence="7">
    <location>
        <begin position="286"/>
        <end position="309"/>
    </location>
</feature>
<feature type="transmembrane region" description="Helical" evidence="7">
    <location>
        <begin position="84"/>
        <end position="103"/>
    </location>
</feature>
<dbReference type="Pfam" id="PF01943">
    <property type="entry name" value="Polysacc_synt"/>
    <property type="match status" value="1"/>
</dbReference>
<keyword evidence="6 7" id="KW-0472">Membrane</keyword>
<feature type="transmembrane region" description="Helical" evidence="7">
    <location>
        <begin position="168"/>
        <end position="188"/>
    </location>
</feature>
<evidence type="ECO:0000256" key="3">
    <source>
        <dbReference type="ARBA" id="ARBA00022475"/>
    </source>
</evidence>
<evidence type="ECO:0000313" key="8">
    <source>
        <dbReference type="EMBL" id="MCP9292785.1"/>
    </source>
</evidence>
<feature type="transmembrane region" description="Helical" evidence="7">
    <location>
        <begin position="321"/>
        <end position="346"/>
    </location>
</feature>
<proteinExistence type="inferred from homology"/>
<sequence length="467" mass="51259">MAKLKEKAFWIAIGDVAGRGLSFLTSIYLARTLGSEFYGLITVALSILGYATWVSDMGLISIGTRETAKEPSKRIFRVLEIFRMKLFLGIIVLIASTVIVSMINTGEIEKQVILGYLYSIVPYMALMEWFYAGKQQFGKIALSKILNGLIYFVLVIFMVQSVEDVTLVPVLYTVGVTIAALTLGTFAIKDKPFSLPSRGVQIYPDLLKSSSILGLGKFFAQIVHLLPPILIGGILTLRDAGLYGAAFRVVIIAMMIDRVFVNLLLPNLSSLWSRNRAEANIKIDTVFRLVSAGGALIALVTAIGAEQIISILYGDQYAESVILLQILSVMIAATFVNSLFSFGLIATNKDKEYFLATCFGGTISAILIFSFTALGNSKMVAISVSAAEVIITLFTYFWFRKVVPLNYLKPLLVSYPAAVLLFCGFIFSPLMPLLNAAIAAIIFIVIIYQFGILKPDQFEWAKKKVLG</sequence>